<keyword evidence="2" id="KW-1185">Reference proteome</keyword>
<gene>
    <name evidence="1" type="ORF">DPMN_194974</name>
</gene>
<sequence>MGSQTYKGVKLTQIGISPQSYQNALANSVSEEISARFSNDDDLLEASQIVNFKIWPSHDD</sequence>
<dbReference type="Proteomes" id="UP000828390">
    <property type="component" value="Unassembled WGS sequence"/>
</dbReference>
<dbReference type="AlphaFoldDB" id="A0A9D3Y066"/>
<reference evidence="1" key="2">
    <citation type="submission" date="2020-11" db="EMBL/GenBank/DDBJ databases">
        <authorList>
            <person name="McCartney M.A."/>
            <person name="Auch B."/>
            <person name="Kono T."/>
            <person name="Mallez S."/>
            <person name="Becker A."/>
            <person name="Gohl D.M."/>
            <person name="Silverstein K.A.T."/>
            <person name="Koren S."/>
            <person name="Bechman K.B."/>
            <person name="Herman A."/>
            <person name="Abrahante J.E."/>
            <person name="Garbe J."/>
        </authorList>
    </citation>
    <scope>NUCLEOTIDE SEQUENCE</scope>
    <source>
        <strain evidence="1">Duluth1</strain>
        <tissue evidence="1">Whole animal</tissue>
    </source>
</reference>
<reference evidence="1" key="1">
    <citation type="journal article" date="2019" name="bioRxiv">
        <title>The Genome of the Zebra Mussel, Dreissena polymorpha: A Resource for Invasive Species Research.</title>
        <authorList>
            <person name="McCartney M.A."/>
            <person name="Auch B."/>
            <person name="Kono T."/>
            <person name="Mallez S."/>
            <person name="Zhang Y."/>
            <person name="Obille A."/>
            <person name="Becker A."/>
            <person name="Abrahante J.E."/>
            <person name="Garbe J."/>
            <person name="Badalamenti J.P."/>
            <person name="Herman A."/>
            <person name="Mangelson H."/>
            <person name="Liachko I."/>
            <person name="Sullivan S."/>
            <person name="Sone E.D."/>
            <person name="Koren S."/>
            <person name="Silverstein K.A.T."/>
            <person name="Beckman K.B."/>
            <person name="Gohl D.M."/>
        </authorList>
    </citation>
    <scope>NUCLEOTIDE SEQUENCE</scope>
    <source>
        <strain evidence="1">Duluth1</strain>
        <tissue evidence="1">Whole animal</tissue>
    </source>
</reference>
<evidence type="ECO:0000313" key="2">
    <source>
        <dbReference type="Proteomes" id="UP000828390"/>
    </source>
</evidence>
<name>A0A9D3Y066_DREPO</name>
<organism evidence="1 2">
    <name type="scientific">Dreissena polymorpha</name>
    <name type="common">Zebra mussel</name>
    <name type="synonym">Mytilus polymorpha</name>
    <dbReference type="NCBI Taxonomy" id="45954"/>
    <lineage>
        <taxon>Eukaryota</taxon>
        <taxon>Metazoa</taxon>
        <taxon>Spiralia</taxon>
        <taxon>Lophotrochozoa</taxon>
        <taxon>Mollusca</taxon>
        <taxon>Bivalvia</taxon>
        <taxon>Autobranchia</taxon>
        <taxon>Heteroconchia</taxon>
        <taxon>Euheterodonta</taxon>
        <taxon>Imparidentia</taxon>
        <taxon>Neoheterodontei</taxon>
        <taxon>Myida</taxon>
        <taxon>Dreissenoidea</taxon>
        <taxon>Dreissenidae</taxon>
        <taxon>Dreissena</taxon>
    </lineage>
</organism>
<protein>
    <submittedName>
        <fullName evidence="1">Uncharacterized protein</fullName>
    </submittedName>
</protein>
<evidence type="ECO:0000313" key="1">
    <source>
        <dbReference type="EMBL" id="KAH3690212.1"/>
    </source>
</evidence>
<accession>A0A9D3Y066</accession>
<dbReference type="EMBL" id="JAIWYP010000073">
    <property type="protein sequence ID" value="KAH3690212.1"/>
    <property type="molecule type" value="Genomic_DNA"/>
</dbReference>
<proteinExistence type="predicted"/>
<comment type="caution">
    <text evidence="1">The sequence shown here is derived from an EMBL/GenBank/DDBJ whole genome shotgun (WGS) entry which is preliminary data.</text>
</comment>